<dbReference type="AlphaFoldDB" id="A0AAE0ZXF1"/>
<gene>
    <name evidence="1" type="ORF">RRG08_047855</name>
</gene>
<sequence>MRCTLHADKFVSRKVRPFLKIIVTTIKMNIGRSIVASSRVCPLNLEISLKFARQTHTFPEDARLLLTVMDFIRPVLLMCIFDSLGESQKIGAVRTQYGDPGLACRANVLDRLRGYERN</sequence>
<evidence type="ECO:0000313" key="1">
    <source>
        <dbReference type="EMBL" id="KAK3777235.1"/>
    </source>
</evidence>
<organism evidence="1 2">
    <name type="scientific">Elysia crispata</name>
    <name type="common">lettuce slug</name>
    <dbReference type="NCBI Taxonomy" id="231223"/>
    <lineage>
        <taxon>Eukaryota</taxon>
        <taxon>Metazoa</taxon>
        <taxon>Spiralia</taxon>
        <taxon>Lophotrochozoa</taxon>
        <taxon>Mollusca</taxon>
        <taxon>Gastropoda</taxon>
        <taxon>Heterobranchia</taxon>
        <taxon>Euthyneura</taxon>
        <taxon>Panpulmonata</taxon>
        <taxon>Sacoglossa</taxon>
        <taxon>Placobranchoidea</taxon>
        <taxon>Plakobranchidae</taxon>
        <taxon>Elysia</taxon>
    </lineage>
</organism>
<proteinExistence type="predicted"/>
<evidence type="ECO:0000313" key="2">
    <source>
        <dbReference type="Proteomes" id="UP001283361"/>
    </source>
</evidence>
<reference evidence="1" key="1">
    <citation type="journal article" date="2023" name="G3 (Bethesda)">
        <title>A reference genome for the long-term kleptoplast-retaining sea slug Elysia crispata morphotype clarki.</title>
        <authorList>
            <person name="Eastman K.E."/>
            <person name="Pendleton A.L."/>
            <person name="Shaikh M.A."/>
            <person name="Suttiyut T."/>
            <person name="Ogas R."/>
            <person name="Tomko P."/>
            <person name="Gavelis G."/>
            <person name="Widhalm J.R."/>
            <person name="Wisecaver J.H."/>
        </authorList>
    </citation>
    <scope>NUCLEOTIDE SEQUENCE</scope>
    <source>
        <strain evidence="1">ECLA1</strain>
    </source>
</reference>
<protein>
    <submittedName>
        <fullName evidence="1">Uncharacterized protein</fullName>
    </submittedName>
</protein>
<dbReference type="Proteomes" id="UP001283361">
    <property type="component" value="Unassembled WGS sequence"/>
</dbReference>
<keyword evidence="2" id="KW-1185">Reference proteome</keyword>
<accession>A0AAE0ZXF1</accession>
<name>A0AAE0ZXF1_9GAST</name>
<dbReference type="EMBL" id="JAWDGP010003107">
    <property type="protein sequence ID" value="KAK3777235.1"/>
    <property type="molecule type" value="Genomic_DNA"/>
</dbReference>
<comment type="caution">
    <text evidence="1">The sequence shown here is derived from an EMBL/GenBank/DDBJ whole genome shotgun (WGS) entry which is preliminary data.</text>
</comment>